<dbReference type="InterPro" id="IPR022383">
    <property type="entry name" value="Lactate/malate_DH_C"/>
</dbReference>
<protein>
    <submittedName>
        <fullName evidence="6">L-lactate dehydrogenase</fullName>
    </submittedName>
</protein>
<feature type="domain" description="Lactate/malate dehydrogenase N-terminal" evidence="4">
    <location>
        <begin position="8"/>
        <end position="143"/>
    </location>
</feature>
<dbReference type="InterPro" id="IPR001236">
    <property type="entry name" value="Lactate/malate_DH_N"/>
</dbReference>
<dbReference type="InterPro" id="IPR001557">
    <property type="entry name" value="L-lactate/malate_DH"/>
</dbReference>
<dbReference type="InterPro" id="IPR036291">
    <property type="entry name" value="NAD(P)-bd_dom_sf"/>
</dbReference>
<keyword evidence="2" id="KW-0520">NAD</keyword>
<evidence type="ECO:0000256" key="1">
    <source>
        <dbReference type="ARBA" id="ARBA00023002"/>
    </source>
</evidence>
<dbReference type="Pfam" id="PF02866">
    <property type="entry name" value="Ldh_1_C"/>
    <property type="match status" value="1"/>
</dbReference>
<comment type="similarity">
    <text evidence="3">Belongs to the LDH/MDH superfamily.</text>
</comment>
<organism evidence="6 7">
    <name type="scientific">Wandonia haliotis</name>
    <dbReference type="NCBI Taxonomy" id="574963"/>
    <lineage>
        <taxon>Bacteria</taxon>
        <taxon>Pseudomonadati</taxon>
        <taxon>Bacteroidota</taxon>
        <taxon>Flavobacteriia</taxon>
        <taxon>Flavobacteriales</taxon>
        <taxon>Crocinitomicaceae</taxon>
        <taxon>Wandonia</taxon>
    </lineage>
</organism>
<proteinExistence type="inferred from homology"/>
<keyword evidence="1 3" id="KW-0560">Oxidoreductase</keyword>
<dbReference type="RefSeq" id="WP_343785519.1">
    <property type="nucleotide sequence ID" value="NZ_BAAAFH010000003.1"/>
</dbReference>
<keyword evidence="7" id="KW-1185">Reference proteome</keyword>
<evidence type="ECO:0000256" key="2">
    <source>
        <dbReference type="ARBA" id="ARBA00023027"/>
    </source>
</evidence>
<evidence type="ECO:0000256" key="3">
    <source>
        <dbReference type="RuleBase" id="RU003369"/>
    </source>
</evidence>
<sequence>MTENRICISVIGCGNVGNALALLLLNRSKQPVDLNIMEPDNRNDGRILELQHIAALYGSHTVSKNSGEKLLDAQVVFHTAGAGKKITKDRMEVAEDNVRLTRELFLGTKFKYSPYIVVLSNPVDIITYFVQHYTSAAPGKVFGTGTMLDSARLSSLLVERGYTTKPIRAFVVGEHGNTMVPLFSRIREITLHSDQQKHLEQETIYAAQRIKQTQDATSTGVASCALFLMDYLLKKDRSTPFSYPVCCQTDKTLNTFLGLKESIALSWFYTTNGKSYFPFACNSKEMSALKNSANYVSEVIRQLKEKGY</sequence>
<dbReference type="SUPFAM" id="SSF56327">
    <property type="entry name" value="LDH C-terminal domain-like"/>
    <property type="match status" value="1"/>
</dbReference>
<gene>
    <name evidence="6" type="ORF">GCM10009118_10260</name>
</gene>
<evidence type="ECO:0000259" key="4">
    <source>
        <dbReference type="Pfam" id="PF00056"/>
    </source>
</evidence>
<dbReference type="PANTHER" id="PTHR43128:SF16">
    <property type="entry name" value="L-LACTATE DEHYDROGENASE"/>
    <property type="match status" value="1"/>
</dbReference>
<dbReference type="EMBL" id="BAAAFH010000003">
    <property type="protein sequence ID" value="GAA0874618.1"/>
    <property type="molecule type" value="Genomic_DNA"/>
</dbReference>
<dbReference type="InterPro" id="IPR015955">
    <property type="entry name" value="Lactate_DH/Glyco_Ohase_4_C"/>
</dbReference>
<dbReference type="SUPFAM" id="SSF51735">
    <property type="entry name" value="NAD(P)-binding Rossmann-fold domains"/>
    <property type="match status" value="1"/>
</dbReference>
<name>A0ABP3XYV7_9FLAO</name>
<evidence type="ECO:0000313" key="6">
    <source>
        <dbReference type="EMBL" id="GAA0874618.1"/>
    </source>
</evidence>
<dbReference type="PANTHER" id="PTHR43128">
    <property type="entry name" value="L-2-HYDROXYCARBOXYLATE DEHYDROGENASE (NAD(P)(+))"/>
    <property type="match status" value="1"/>
</dbReference>
<evidence type="ECO:0000313" key="7">
    <source>
        <dbReference type="Proteomes" id="UP001501126"/>
    </source>
</evidence>
<feature type="domain" description="Lactate/malate dehydrogenase C-terminal" evidence="5">
    <location>
        <begin position="146"/>
        <end position="235"/>
    </location>
</feature>
<dbReference type="Pfam" id="PF00056">
    <property type="entry name" value="Ldh_1_N"/>
    <property type="match status" value="1"/>
</dbReference>
<accession>A0ABP3XYV7</accession>
<reference evidence="7" key="1">
    <citation type="journal article" date="2019" name="Int. J. Syst. Evol. Microbiol.">
        <title>The Global Catalogue of Microorganisms (GCM) 10K type strain sequencing project: providing services to taxonomists for standard genome sequencing and annotation.</title>
        <authorList>
            <consortium name="The Broad Institute Genomics Platform"/>
            <consortium name="The Broad Institute Genome Sequencing Center for Infectious Disease"/>
            <person name="Wu L."/>
            <person name="Ma J."/>
        </authorList>
    </citation>
    <scope>NUCLEOTIDE SEQUENCE [LARGE SCALE GENOMIC DNA]</scope>
    <source>
        <strain evidence="7">JCM 16083</strain>
    </source>
</reference>
<evidence type="ECO:0000259" key="5">
    <source>
        <dbReference type="Pfam" id="PF02866"/>
    </source>
</evidence>
<comment type="caution">
    <text evidence="6">The sequence shown here is derived from an EMBL/GenBank/DDBJ whole genome shotgun (WGS) entry which is preliminary data.</text>
</comment>
<dbReference type="Proteomes" id="UP001501126">
    <property type="component" value="Unassembled WGS sequence"/>
</dbReference>
<dbReference type="Gene3D" id="3.40.50.720">
    <property type="entry name" value="NAD(P)-binding Rossmann-like Domain"/>
    <property type="match status" value="1"/>
</dbReference>
<dbReference type="PRINTS" id="PR00086">
    <property type="entry name" value="LLDHDRGNASE"/>
</dbReference>
<dbReference type="PIRSF" id="PIRSF000102">
    <property type="entry name" value="Lac_mal_DH"/>
    <property type="match status" value="1"/>
</dbReference>
<dbReference type="Gene3D" id="3.90.110.10">
    <property type="entry name" value="Lactate dehydrogenase/glycoside hydrolase, family 4, C-terminal"/>
    <property type="match status" value="1"/>
</dbReference>